<dbReference type="EMBL" id="BGZK01000899">
    <property type="protein sequence ID" value="GBP64497.1"/>
    <property type="molecule type" value="Genomic_DNA"/>
</dbReference>
<accession>A0A4C1XQH9</accession>
<organism evidence="1 2">
    <name type="scientific">Eumeta variegata</name>
    <name type="common">Bagworm moth</name>
    <name type="synonym">Eumeta japonica</name>
    <dbReference type="NCBI Taxonomy" id="151549"/>
    <lineage>
        <taxon>Eukaryota</taxon>
        <taxon>Metazoa</taxon>
        <taxon>Ecdysozoa</taxon>
        <taxon>Arthropoda</taxon>
        <taxon>Hexapoda</taxon>
        <taxon>Insecta</taxon>
        <taxon>Pterygota</taxon>
        <taxon>Neoptera</taxon>
        <taxon>Endopterygota</taxon>
        <taxon>Lepidoptera</taxon>
        <taxon>Glossata</taxon>
        <taxon>Ditrysia</taxon>
        <taxon>Tineoidea</taxon>
        <taxon>Psychidae</taxon>
        <taxon>Oiketicinae</taxon>
        <taxon>Eumeta</taxon>
    </lineage>
</organism>
<evidence type="ECO:0000313" key="2">
    <source>
        <dbReference type="Proteomes" id="UP000299102"/>
    </source>
</evidence>
<sequence>MMIRSFKILVVEVRVHRLRSSAITQPYFLPSFQSITGQSATRERCGSGPESRRRGRKVLFSRAPVSNIRYISPIIALLKPPSVNSLLIYAYHNAPFLLLLPRMLRYTGEISQVFPKNKLGIGSSAIKLNFAQKRPSTVTIEDNIDAMRLIIETDKRVTYQQVKTNTSTDLVPASYSSSGAFVDLNPVHALDAYSDSTLGFDFCPNSGFLSCSPFRFQYRLMSRLKFARKIGYNIMG</sequence>
<keyword evidence="2" id="KW-1185">Reference proteome</keyword>
<comment type="caution">
    <text evidence="1">The sequence shown here is derived from an EMBL/GenBank/DDBJ whole genome shotgun (WGS) entry which is preliminary data.</text>
</comment>
<proteinExistence type="predicted"/>
<evidence type="ECO:0000313" key="1">
    <source>
        <dbReference type="EMBL" id="GBP64497.1"/>
    </source>
</evidence>
<dbReference type="AlphaFoldDB" id="A0A4C1XQH9"/>
<reference evidence="1 2" key="1">
    <citation type="journal article" date="2019" name="Commun. Biol.">
        <title>The bagworm genome reveals a unique fibroin gene that provides high tensile strength.</title>
        <authorList>
            <person name="Kono N."/>
            <person name="Nakamura H."/>
            <person name="Ohtoshi R."/>
            <person name="Tomita M."/>
            <person name="Numata K."/>
            <person name="Arakawa K."/>
        </authorList>
    </citation>
    <scope>NUCLEOTIDE SEQUENCE [LARGE SCALE GENOMIC DNA]</scope>
</reference>
<protein>
    <submittedName>
        <fullName evidence="1">Uncharacterized protein</fullName>
    </submittedName>
</protein>
<dbReference type="OrthoDB" id="10017160at2759"/>
<gene>
    <name evidence="1" type="ORF">EVAR_49295_1</name>
</gene>
<dbReference type="Proteomes" id="UP000299102">
    <property type="component" value="Unassembled WGS sequence"/>
</dbReference>
<name>A0A4C1XQH9_EUMVA</name>